<dbReference type="InterPro" id="IPR002931">
    <property type="entry name" value="Transglutaminase-like"/>
</dbReference>
<dbReference type="Pfam" id="PF13559">
    <property type="entry name" value="DUF4129"/>
    <property type="match status" value="1"/>
</dbReference>
<dbReference type="InterPro" id="IPR038765">
    <property type="entry name" value="Papain-like_cys_pep_sf"/>
</dbReference>
<dbReference type="Gene3D" id="3.10.620.30">
    <property type="match status" value="1"/>
</dbReference>
<dbReference type="SUPFAM" id="SSF54001">
    <property type="entry name" value="Cysteine proteinases"/>
    <property type="match status" value="1"/>
</dbReference>
<accession>A0A5R9EYN7</accession>
<dbReference type="PANTHER" id="PTHR42736:SF1">
    <property type="entry name" value="PROTEIN-GLUTAMINE GAMMA-GLUTAMYLTRANSFERASE"/>
    <property type="match status" value="1"/>
</dbReference>
<dbReference type="InterPro" id="IPR021878">
    <property type="entry name" value="TgpA_N"/>
</dbReference>
<sequence>MQQVNRNMDWANSLLLYALGFLLFWEWLRPLTVITDTNQTEIFILFTAFLFLLSYFQMPVWISIPLKAVALLYSIHALFFPGSFFDREWLDYLISDFIRNTGFVFDANWNSLSSVYRTLLFFILLWLISYLMQYWLIQTRRIFLFLLVTIVYITVIDTFTAYSAETAIIRIVVIGFVLLGLLQILRIQEQEGVIFDNARFPIHWLVPLVLVIGFSSMIGYVAPKADPQWPDPVPFIKKTANVYEEDSGRKGNFVSKIGYGEDDSRLGGPFIMDETPVFQADIDDIHYWRVETKDIYTGKGWETSDNTSIYMEGGTQRLYDGSVETEEKQAKVMPTGEEKYPFIIHPGQTNEVIPDRENVELNENKVTGKITTKSLGEEIVLDEYTLKYDSPTFSEKELRESGQEYPDTVSGQYLQLPDSLPGRIKDLAEEITSEETNAYDKARAIENYFIGNGYVYETKDVAVPAKDEDYVDQFLFETKMGYCDNYSTSMTVMLRSIGIPARWVKGFTEGEFVEPAGEFRRYEIKNSNAHSWPEAYFPGVGWVPFEPTRSFTNRADFVRDYNMENNTDTEMPTPEKPEEKPEEDLQANSENDSSSGFSFSFTWTKWHTLALVALLVVLVYILFKNYKKLLKRFVLFRFNRRKDSDAFSDAYLRLLWLLDKHGIKKGQDQTLREYAVEVDRALGTSDMKTLTKNYERTYYRNEPSSSSWNDLRKLWENLISKLQS</sequence>
<keyword evidence="2" id="KW-1133">Transmembrane helix</keyword>
<dbReference type="Pfam" id="PF01841">
    <property type="entry name" value="Transglut_core"/>
    <property type="match status" value="1"/>
</dbReference>
<feature type="region of interest" description="Disordered" evidence="1">
    <location>
        <begin position="564"/>
        <end position="591"/>
    </location>
</feature>
<dbReference type="InterPro" id="IPR052901">
    <property type="entry name" value="Bact_TGase-like"/>
</dbReference>
<dbReference type="AlphaFoldDB" id="A0A5R9EYN7"/>
<feature type="transmembrane region" description="Helical" evidence="2">
    <location>
        <begin position="40"/>
        <end position="56"/>
    </location>
</feature>
<keyword evidence="2" id="KW-0812">Transmembrane</keyword>
<evidence type="ECO:0000256" key="2">
    <source>
        <dbReference type="SAM" id="Phobius"/>
    </source>
</evidence>
<protein>
    <submittedName>
        <fullName evidence="4">DUF4129 domain-containing protein</fullName>
    </submittedName>
</protein>
<organism evidence="4 5">
    <name type="scientific">Exobacillus caeni</name>
    <dbReference type="NCBI Taxonomy" id="2574798"/>
    <lineage>
        <taxon>Bacteria</taxon>
        <taxon>Bacillati</taxon>
        <taxon>Bacillota</taxon>
        <taxon>Bacilli</taxon>
        <taxon>Bacillales</taxon>
        <taxon>Guptibacillaceae</taxon>
        <taxon>Exobacillus</taxon>
    </lineage>
</organism>
<keyword evidence="5" id="KW-1185">Reference proteome</keyword>
<feature type="domain" description="Transglutaminase-like" evidence="3">
    <location>
        <begin position="475"/>
        <end position="549"/>
    </location>
</feature>
<gene>
    <name evidence="4" type="ORF">FCL54_21260</name>
</gene>
<feature type="transmembrane region" description="Helical" evidence="2">
    <location>
        <begin position="143"/>
        <end position="162"/>
    </location>
</feature>
<feature type="transmembrane region" description="Helical" evidence="2">
    <location>
        <begin position="200"/>
        <end position="222"/>
    </location>
</feature>
<feature type="transmembrane region" description="Helical" evidence="2">
    <location>
        <begin position="168"/>
        <end position="188"/>
    </location>
</feature>
<dbReference type="Proteomes" id="UP000308230">
    <property type="component" value="Unassembled WGS sequence"/>
</dbReference>
<reference evidence="4 5" key="1">
    <citation type="submission" date="2019-04" db="EMBL/GenBank/DDBJ databases">
        <title>Bacillus caeni sp. nov., a bacterium isolated from mangrove sediment.</title>
        <authorList>
            <person name="Huang H."/>
            <person name="Mo K."/>
            <person name="Hu Y."/>
        </authorList>
    </citation>
    <scope>NUCLEOTIDE SEQUENCE [LARGE SCALE GENOMIC DNA]</scope>
    <source>
        <strain evidence="4 5">HB172195</strain>
    </source>
</reference>
<dbReference type="Pfam" id="PF11992">
    <property type="entry name" value="TgpA_N"/>
    <property type="match status" value="1"/>
</dbReference>
<feature type="transmembrane region" description="Helical" evidence="2">
    <location>
        <begin position="115"/>
        <end position="136"/>
    </location>
</feature>
<comment type="caution">
    <text evidence="4">The sequence shown here is derived from an EMBL/GenBank/DDBJ whole genome shotgun (WGS) entry which is preliminary data.</text>
</comment>
<feature type="transmembrane region" description="Helical" evidence="2">
    <location>
        <begin position="606"/>
        <end position="623"/>
    </location>
</feature>
<dbReference type="SMART" id="SM00460">
    <property type="entry name" value="TGc"/>
    <property type="match status" value="1"/>
</dbReference>
<keyword evidence="2" id="KW-0472">Membrane</keyword>
<proteinExistence type="predicted"/>
<dbReference type="InterPro" id="IPR025403">
    <property type="entry name" value="TgpA-like_C"/>
</dbReference>
<dbReference type="PANTHER" id="PTHR42736">
    <property type="entry name" value="PROTEIN-GLUTAMINE GAMMA-GLUTAMYLTRANSFERASE"/>
    <property type="match status" value="1"/>
</dbReference>
<evidence type="ECO:0000256" key="1">
    <source>
        <dbReference type="SAM" id="MobiDB-lite"/>
    </source>
</evidence>
<dbReference type="EMBL" id="SWLG01000024">
    <property type="protein sequence ID" value="TLS35316.1"/>
    <property type="molecule type" value="Genomic_DNA"/>
</dbReference>
<dbReference type="RefSeq" id="WP_171016960.1">
    <property type="nucleotide sequence ID" value="NZ_SWLG01000024.1"/>
</dbReference>
<name>A0A5R9EYN7_9BACL</name>
<evidence type="ECO:0000259" key="3">
    <source>
        <dbReference type="SMART" id="SM00460"/>
    </source>
</evidence>
<feature type="transmembrane region" description="Helical" evidence="2">
    <location>
        <begin position="12"/>
        <end position="28"/>
    </location>
</feature>
<evidence type="ECO:0000313" key="4">
    <source>
        <dbReference type="EMBL" id="TLS35316.1"/>
    </source>
</evidence>
<evidence type="ECO:0000313" key="5">
    <source>
        <dbReference type="Proteomes" id="UP000308230"/>
    </source>
</evidence>